<dbReference type="InterPro" id="IPR005828">
    <property type="entry name" value="MFS_sugar_transport-like"/>
</dbReference>
<protein>
    <submittedName>
        <fullName evidence="8">Solute carrier family 22 member 8-like</fullName>
    </submittedName>
</protein>
<evidence type="ECO:0000259" key="6">
    <source>
        <dbReference type="PROSITE" id="PS50850"/>
    </source>
</evidence>
<dbReference type="InterPro" id="IPR036259">
    <property type="entry name" value="MFS_trans_sf"/>
</dbReference>
<dbReference type="GO" id="GO:0022857">
    <property type="term" value="F:transmembrane transporter activity"/>
    <property type="evidence" value="ECO:0007669"/>
    <property type="project" value="InterPro"/>
</dbReference>
<evidence type="ECO:0000256" key="5">
    <source>
        <dbReference type="SAM" id="Phobius"/>
    </source>
</evidence>
<organism evidence="7 8">
    <name type="scientific">Octopus sinensis</name>
    <name type="common">East Asian common octopus</name>
    <dbReference type="NCBI Taxonomy" id="2607531"/>
    <lineage>
        <taxon>Eukaryota</taxon>
        <taxon>Metazoa</taxon>
        <taxon>Spiralia</taxon>
        <taxon>Lophotrochozoa</taxon>
        <taxon>Mollusca</taxon>
        <taxon>Cephalopoda</taxon>
        <taxon>Coleoidea</taxon>
        <taxon>Octopodiformes</taxon>
        <taxon>Octopoda</taxon>
        <taxon>Incirrata</taxon>
        <taxon>Octopodidae</taxon>
        <taxon>Octopus</taxon>
    </lineage>
</organism>
<feature type="transmembrane region" description="Helical" evidence="5">
    <location>
        <begin position="195"/>
        <end position="213"/>
    </location>
</feature>
<dbReference type="SUPFAM" id="SSF103473">
    <property type="entry name" value="MFS general substrate transporter"/>
    <property type="match status" value="1"/>
</dbReference>
<feature type="transmembrane region" description="Helical" evidence="5">
    <location>
        <begin position="380"/>
        <end position="403"/>
    </location>
</feature>
<comment type="subcellular location">
    <subcellularLocation>
        <location evidence="1">Membrane</location>
        <topology evidence="1">Multi-pass membrane protein</topology>
    </subcellularLocation>
</comment>
<feature type="domain" description="Major facilitator superfamily (MFS) profile" evidence="6">
    <location>
        <begin position="86"/>
        <end position="569"/>
    </location>
</feature>
<feature type="transmembrane region" description="Helical" evidence="5">
    <location>
        <begin position="479"/>
        <end position="505"/>
    </location>
</feature>
<dbReference type="PANTHER" id="PTHR24064">
    <property type="entry name" value="SOLUTE CARRIER FAMILY 22 MEMBER"/>
    <property type="match status" value="1"/>
</dbReference>
<dbReference type="PROSITE" id="PS50850">
    <property type="entry name" value="MFS"/>
    <property type="match status" value="1"/>
</dbReference>
<feature type="transmembrane region" description="Helical" evidence="5">
    <location>
        <begin position="166"/>
        <end position="183"/>
    </location>
</feature>
<keyword evidence="2 5" id="KW-0812">Transmembrane</keyword>
<name>A0A7E6FAD8_9MOLL</name>
<keyword evidence="3 5" id="KW-1133">Transmembrane helix</keyword>
<dbReference type="RefSeq" id="XP_036363917.1">
    <property type="nucleotide sequence ID" value="XM_036508024.1"/>
</dbReference>
<keyword evidence="4 5" id="KW-0472">Membrane</keyword>
<proteinExistence type="predicted"/>
<feature type="transmembrane region" description="Helical" evidence="5">
    <location>
        <begin position="24"/>
        <end position="50"/>
    </location>
</feature>
<feature type="transmembrane region" description="Helical" evidence="5">
    <location>
        <begin position="225"/>
        <end position="245"/>
    </location>
</feature>
<dbReference type="AlphaFoldDB" id="A0A7E6FAD8"/>
<reference evidence="8" key="1">
    <citation type="submission" date="2025-08" db="UniProtKB">
        <authorList>
            <consortium name="RefSeq"/>
        </authorList>
    </citation>
    <scope>IDENTIFICATION</scope>
</reference>
<dbReference type="Proteomes" id="UP000515154">
    <property type="component" value="Linkage group LG12"/>
</dbReference>
<feature type="transmembrane region" description="Helical" evidence="5">
    <location>
        <begin position="251"/>
        <end position="272"/>
    </location>
</feature>
<evidence type="ECO:0000256" key="3">
    <source>
        <dbReference type="ARBA" id="ARBA00022989"/>
    </source>
</evidence>
<accession>A0A7E6FAD8</accession>
<feature type="transmembrane region" description="Helical" evidence="5">
    <location>
        <begin position="544"/>
        <end position="564"/>
    </location>
</feature>
<evidence type="ECO:0000256" key="1">
    <source>
        <dbReference type="ARBA" id="ARBA00004141"/>
    </source>
</evidence>
<sequence length="603" mass="67479">MSPESTVNVDKIIRSLNQTGRFNIFQYFLVSINNLAVASNVLAIVFIGVYPDFQCRPYDNSSVWPKEIENYTKYDYADRKHWIEYGECAVDVVSVENDTKSKVLSLPCTNGYIYNESKDNSFVSEWDLVCEKSALGPFTQTMQTIGMTLGAMLVPTFADRYGRKPVIIICQLLLGAASFGVRFSPNFQIFTGLKVFVGFFQQGIAVPAQNIAIELFSTEHRAVIATLYGFNWVTGCFFLVLQAYLFSSYGWRATALSIACNSVVVILNIFFMEESLRWLFAKGYLDRAESLIKKAAKTNNLDFDAIWNTHVAGATELIPVPEKEAPPEEISLHSETPIPVVHQDNESSSFINGNTTTAPEYDAEFHVERRLSVMPEDTRVWVLFTNPTLCLIMCINLYCWFIASLSYYGLYLTSGSLEGSHYLNFFLNSFCEMLAMSTLWKGFEWFGRKKTLIFHFTIGSLSLIATTVLNIVLSKNSSLRILISVASFLGMFGISGAFADLWSYLPELIPTDHRNAALGLASSAARVGSALSPFSAFLVEIIPWGPAVIFSSGCFIANLLILLLPESRGRQLPQTIADVEGWLKKDKKKKIKNVDEIKALTKE</sequence>
<dbReference type="KEGG" id="osn:115217932"/>
<feature type="transmembrane region" description="Helical" evidence="5">
    <location>
        <begin position="452"/>
        <end position="473"/>
    </location>
</feature>
<dbReference type="Pfam" id="PF00083">
    <property type="entry name" value="Sugar_tr"/>
    <property type="match status" value="1"/>
</dbReference>
<dbReference type="InterPro" id="IPR020846">
    <property type="entry name" value="MFS_dom"/>
</dbReference>
<dbReference type="GO" id="GO:0016020">
    <property type="term" value="C:membrane"/>
    <property type="evidence" value="ECO:0007669"/>
    <property type="project" value="UniProtKB-SubCell"/>
</dbReference>
<evidence type="ECO:0000256" key="4">
    <source>
        <dbReference type="ARBA" id="ARBA00023136"/>
    </source>
</evidence>
<keyword evidence="7" id="KW-1185">Reference proteome</keyword>
<dbReference type="Gene3D" id="1.20.1250.20">
    <property type="entry name" value="MFS general substrate transporter like domains"/>
    <property type="match status" value="1"/>
</dbReference>
<evidence type="ECO:0000313" key="8">
    <source>
        <dbReference type="RefSeq" id="XP_036363917.1"/>
    </source>
</evidence>
<gene>
    <name evidence="8" type="primary">LOC115217932</name>
</gene>
<evidence type="ECO:0000313" key="7">
    <source>
        <dbReference type="Proteomes" id="UP000515154"/>
    </source>
</evidence>
<evidence type="ECO:0000256" key="2">
    <source>
        <dbReference type="ARBA" id="ARBA00022692"/>
    </source>
</evidence>